<sequence>MTTTDVHKGKTIEREKEEGEMKGQREKADKPNQGRGVFWLAAELCGQWVLLVCVQQLVSNPLGIKAAPPPPLPAHTAGCCLHTVPALQQETCMHAPLHLGQWARFLQRSS</sequence>
<feature type="region of interest" description="Disordered" evidence="1">
    <location>
        <begin position="1"/>
        <end position="32"/>
    </location>
</feature>
<keyword evidence="3" id="KW-1185">Reference proteome</keyword>
<dbReference type="AlphaFoldDB" id="A0AAN8HM04"/>
<dbReference type="Proteomes" id="UP001331515">
    <property type="component" value="Unassembled WGS sequence"/>
</dbReference>
<comment type="caution">
    <text evidence="2">The sequence shown here is derived from an EMBL/GenBank/DDBJ whole genome shotgun (WGS) entry which is preliminary data.</text>
</comment>
<accession>A0AAN8HM04</accession>
<evidence type="ECO:0000313" key="2">
    <source>
        <dbReference type="EMBL" id="KAK5916884.1"/>
    </source>
</evidence>
<proteinExistence type="predicted"/>
<gene>
    <name evidence="2" type="ORF">CgunFtcFv8_011821</name>
</gene>
<evidence type="ECO:0000256" key="1">
    <source>
        <dbReference type="SAM" id="MobiDB-lite"/>
    </source>
</evidence>
<dbReference type="EMBL" id="JAURVH010001526">
    <property type="protein sequence ID" value="KAK5916884.1"/>
    <property type="molecule type" value="Genomic_DNA"/>
</dbReference>
<evidence type="ECO:0000313" key="3">
    <source>
        <dbReference type="Proteomes" id="UP001331515"/>
    </source>
</evidence>
<name>A0AAN8HM04_CHAGU</name>
<organism evidence="2 3">
    <name type="scientific">Champsocephalus gunnari</name>
    <name type="common">Mackerel icefish</name>
    <dbReference type="NCBI Taxonomy" id="52237"/>
    <lineage>
        <taxon>Eukaryota</taxon>
        <taxon>Metazoa</taxon>
        <taxon>Chordata</taxon>
        <taxon>Craniata</taxon>
        <taxon>Vertebrata</taxon>
        <taxon>Euteleostomi</taxon>
        <taxon>Actinopterygii</taxon>
        <taxon>Neopterygii</taxon>
        <taxon>Teleostei</taxon>
        <taxon>Neoteleostei</taxon>
        <taxon>Acanthomorphata</taxon>
        <taxon>Eupercaria</taxon>
        <taxon>Perciformes</taxon>
        <taxon>Notothenioidei</taxon>
        <taxon>Channichthyidae</taxon>
        <taxon>Champsocephalus</taxon>
    </lineage>
</organism>
<protein>
    <submittedName>
        <fullName evidence="2">Uncharacterized protein</fullName>
    </submittedName>
</protein>
<reference evidence="2 3" key="1">
    <citation type="journal article" date="2023" name="Mol. Biol. Evol.">
        <title>Genomics of Secondarily Temperate Adaptation in the Only Non-Antarctic Icefish.</title>
        <authorList>
            <person name="Rivera-Colon A.G."/>
            <person name="Rayamajhi N."/>
            <person name="Minhas B.F."/>
            <person name="Madrigal G."/>
            <person name="Bilyk K.T."/>
            <person name="Yoon V."/>
            <person name="Hune M."/>
            <person name="Gregory S."/>
            <person name="Cheng C.H.C."/>
            <person name="Catchen J.M."/>
        </authorList>
    </citation>
    <scope>NUCLEOTIDE SEQUENCE [LARGE SCALE GENOMIC DNA]</scope>
    <source>
        <tissue evidence="2">White muscle</tissue>
    </source>
</reference>